<dbReference type="InterPro" id="IPR051542">
    <property type="entry name" value="Hydrogenase_cytochrome"/>
</dbReference>
<feature type="transmembrane region" description="Helical" evidence="7">
    <location>
        <begin position="104"/>
        <end position="129"/>
    </location>
</feature>
<feature type="transmembrane region" description="Helical" evidence="7">
    <location>
        <begin position="186"/>
        <end position="204"/>
    </location>
</feature>
<keyword evidence="4 7" id="KW-1133">Transmembrane helix</keyword>
<organism evidence="9 10">
    <name type="scientific">Sphingomonas changnyeongensis</name>
    <dbReference type="NCBI Taxonomy" id="2698679"/>
    <lineage>
        <taxon>Bacteria</taxon>
        <taxon>Pseudomonadati</taxon>
        <taxon>Pseudomonadota</taxon>
        <taxon>Alphaproteobacteria</taxon>
        <taxon>Sphingomonadales</taxon>
        <taxon>Sphingomonadaceae</taxon>
        <taxon>Sphingomonas</taxon>
    </lineage>
</organism>
<dbReference type="Gene3D" id="1.20.950.20">
    <property type="entry name" value="Transmembrane di-heme cytochromes, Chain C"/>
    <property type="match status" value="1"/>
</dbReference>
<keyword evidence="5 7" id="KW-0472">Membrane</keyword>
<keyword evidence="3 7" id="KW-0812">Transmembrane</keyword>
<protein>
    <submittedName>
        <fullName evidence="9">Cytochrome B</fullName>
    </submittedName>
</protein>
<dbReference type="EMBL" id="CP047895">
    <property type="protein sequence ID" value="QHL91004.1"/>
    <property type="molecule type" value="Genomic_DNA"/>
</dbReference>
<dbReference type="PANTHER" id="PTHR30485:SF2">
    <property type="entry name" value="BLL0597 PROTEIN"/>
    <property type="match status" value="1"/>
</dbReference>
<name>A0A7Z2S9Q5_9SPHN</name>
<evidence type="ECO:0000256" key="3">
    <source>
        <dbReference type="ARBA" id="ARBA00022692"/>
    </source>
</evidence>
<evidence type="ECO:0000313" key="10">
    <source>
        <dbReference type="Proteomes" id="UP000464468"/>
    </source>
</evidence>
<feature type="region of interest" description="Disordered" evidence="6">
    <location>
        <begin position="142"/>
        <end position="176"/>
    </location>
</feature>
<dbReference type="Pfam" id="PF01292">
    <property type="entry name" value="Ni_hydr_CYTB"/>
    <property type="match status" value="1"/>
</dbReference>
<evidence type="ECO:0000256" key="2">
    <source>
        <dbReference type="ARBA" id="ARBA00022475"/>
    </source>
</evidence>
<evidence type="ECO:0000256" key="4">
    <source>
        <dbReference type="ARBA" id="ARBA00022989"/>
    </source>
</evidence>
<sequence length="222" mass="23818">MSKRTATMTDTHPARRWDPVVKLTHWSVALAVLANAVITEEGSAAHVWVGYALAAILGLRLLWGLVGPPEARFAAFPLSLGRAVAHLRDIRAGRHVAHRSHNPLGALMVYAIWATLLVVIGTGIAMAGLPPARTGARLTVSEASARGEAAQHRADSEDRGEHEREERGDHGDGEQGEGIAEEVHEATATLLYGLILLHVAGVAFESRRQRRNLALAMLPGRG</sequence>
<dbReference type="GO" id="GO:0005886">
    <property type="term" value="C:plasma membrane"/>
    <property type="evidence" value="ECO:0007669"/>
    <property type="project" value="UniProtKB-SubCell"/>
</dbReference>
<dbReference type="KEGG" id="schy:GVO57_09450"/>
<proteinExistence type="predicted"/>
<evidence type="ECO:0000256" key="5">
    <source>
        <dbReference type="ARBA" id="ARBA00023136"/>
    </source>
</evidence>
<feature type="compositionally biased region" description="Basic and acidic residues" evidence="6">
    <location>
        <begin position="149"/>
        <end position="173"/>
    </location>
</feature>
<keyword evidence="2" id="KW-1003">Cell membrane</keyword>
<evidence type="ECO:0000259" key="8">
    <source>
        <dbReference type="Pfam" id="PF01292"/>
    </source>
</evidence>
<dbReference type="AlphaFoldDB" id="A0A7Z2S9Q5"/>
<keyword evidence="10" id="KW-1185">Reference proteome</keyword>
<dbReference type="InterPro" id="IPR016174">
    <property type="entry name" value="Di-haem_cyt_TM"/>
</dbReference>
<accession>A0A7Z2S9Q5</accession>
<evidence type="ECO:0000313" key="9">
    <source>
        <dbReference type="EMBL" id="QHL91004.1"/>
    </source>
</evidence>
<reference evidence="9 10" key="1">
    <citation type="submission" date="2020-01" db="EMBL/GenBank/DDBJ databases">
        <title>Sphingomonas sp. C33 whole genome sequece.</title>
        <authorList>
            <person name="Park C."/>
        </authorList>
    </citation>
    <scope>NUCLEOTIDE SEQUENCE [LARGE SCALE GENOMIC DNA]</scope>
    <source>
        <strain evidence="9 10">C33</strain>
    </source>
</reference>
<feature type="domain" description="Cytochrome b561 bacterial/Ni-hydrogenase" evidence="8">
    <location>
        <begin position="16"/>
        <end position="220"/>
    </location>
</feature>
<evidence type="ECO:0000256" key="1">
    <source>
        <dbReference type="ARBA" id="ARBA00004651"/>
    </source>
</evidence>
<dbReference type="Proteomes" id="UP000464468">
    <property type="component" value="Chromosome"/>
</dbReference>
<dbReference type="SUPFAM" id="SSF81342">
    <property type="entry name" value="Transmembrane di-heme cytochromes"/>
    <property type="match status" value="1"/>
</dbReference>
<dbReference type="InterPro" id="IPR011577">
    <property type="entry name" value="Cyt_b561_bac/Ni-Hgenase"/>
</dbReference>
<gene>
    <name evidence="9" type="ORF">GVO57_09450</name>
</gene>
<dbReference type="GO" id="GO:0022904">
    <property type="term" value="P:respiratory electron transport chain"/>
    <property type="evidence" value="ECO:0007669"/>
    <property type="project" value="InterPro"/>
</dbReference>
<dbReference type="GO" id="GO:0009055">
    <property type="term" value="F:electron transfer activity"/>
    <property type="evidence" value="ECO:0007669"/>
    <property type="project" value="InterPro"/>
</dbReference>
<feature type="transmembrane region" description="Helical" evidence="7">
    <location>
        <begin position="20"/>
        <end position="38"/>
    </location>
</feature>
<evidence type="ECO:0000256" key="6">
    <source>
        <dbReference type="SAM" id="MobiDB-lite"/>
    </source>
</evidence>
<dbReference type="PANTHER" id="PTHR30485">
    <property type="entry name" value="NI/FE-HYDROGENASE 1 B-TYPE CYTOCHROME SUBUNIT"/>
    <property type="match status" value="1"/>
</dbReference>
<evidence type="ECO:0000256" key="7">
    <source>
        <dbReference type="SAM" id="Phobius"/>
    </source>
</evidence>
<feature type="transmembrane region" description="Helical" evidence="7">
    <location>
        <begin position="44"/>
        <end position="63"/>
    </location>
</feature>
<comment type="subcellular location">
    <subcellularLocation>
        <location evidence="1">Cell membrane</location>
        <topology evidence="1">Multi-pass membrane protein</topology>
    </subcellularLocation>
</comment>
<dbReference type="GO" id="GO:0020037">
    <property type="term" value="F:heme binding"/>
    <property type="evidence" value="ECO:0007669"/>
    <property type="project" value="TreeGrafter"/>
</dbReference>